<dbReference type="Pfam" id="PF01048">
    <property type="entry name" value="PNP_UDP_1"/>
    <property type="match status" value="1"/>
</dbReference>
<dbReference type="Proteomes" id="UP000004110">
    <property type="component" value="Unassembled WGS sequence"/>
</dbReference>
<evidence type="ECO:0000256" key="2">
    <source>
        <dbReference type="ARBA" id="ARBA00021980"/>
    </source>
</evidence>
<name>A0ABC9NE18_BACUC</name>
<dbReference type="PANTHER" id="PTHR43691:SF11">
    <property type="entry name" value="FI09636P-RELATED"/>
    <property type="match status" value="1"/>
</dbReference>
<dbReference type="Gene3D" id="3.40.50.1580">
    <property type="entry name" value="Nucleoside phosphorylase domain"/>
    <property type="match status" value="1"/>
</dbReference>
<proteinExistence type="predicted"/>
<reference evidence="5" key="2">
    <citation type="submission" date="2013-11" db="EMBL/GenBank/DDBJ databases">
        <title>Draft genome sequence of Bacteroides uniformis (ATCC 8492).</title>
        <authorList>
            <person name="Sudarsanam P."/>
            <person name="Ley R."/>
            <person name="Guruge J."/>
            <person name="Turnbaugh P.J."/>
            <person name="Mahowald M."/>
            <person name="Liep D."/>
            <person name="Gordon J."/>
        </authorList>
    </citation>
    <scope>NUCLEOTIDE SEQUENCE</scope>
    <source>
        <strain evidence="5">ATCC 8492</strain>
    </source>
</reference>
<feature type="domain" description="Nucleoside phosphorylase" evidence="4">
    <location>
        <begin position="15"/>
        <end position="104"/>
    </location>
</feature>
<protein>
    <recommendedName>
        <fullName evidence="2">Uridine phosphorylase</fullName>
        <ecNumber evidence="1">2.4.2.3</ecNumber>
    </recommendedName>
</protein>
<keyword evidence="6" id="KW-1185">Reference proteome</keyword>
<evidence type="ECO:0000256" key="1">
    <source>
        <dbReference type="ARBA" id="ARBA00011888"/>
    </source>
</evidence>
<accession>A0ABC9NE18</accession>
<gene>
    <name evidence="5" type="ORF">BACUNI_01505</name>
</gene>
<dbReference type="SUPFAM" id="SSF53167">
    <property type="entry name" value="Purine and uridine phosphorylases"/>
    <property type="match status" value="1"/>
</dbReference>
<dbReference type="PANTHER" id="PTHR43691">
    <property type="entry name" value="URIDINE PHOSPHORYLASE"/>
    <property type="match status" value="1"/>
</dbReference>
<dbReference type="GO" id="GO:0004850">
    <property type="term" value="F:uridine phosphorylase activity"/>
    <property type="evidence" value="ECO:0007669"/>
    <property type="project" value="UniProtKB-EC"/>
</dbReference>
<evidence type="ECO:0000313" key="6">
    <source>
        <dbReference type="Proteomes" id="UP000004110"/>
    </source>
</evidence>
<evidence type="ECO:0000256" key="3">
    <source>
        <dbReference type="ARBA" id="ARBA00048447"/>
    </source>
</evidence>
<dbReference type="EMBL" id="AAYH02000040">
    <property type="protein sequence ID" value="EDO54982.1"/>
    <property type="molecule type" value="Genomic_DNA"/>
</dbReference>
<dbReference type="InterPro" id="IPR035994">
    <property type="entry name" value="Nucleoside_phosphorylase_sf"/>
</dbReference>
<evidence type="ECO:0000313" key="5">
    <source>
        <dbReference type="EMBL" id="EDO54982.1"/>
    </source>
</evidence>
<dbReference type="AlphaFoldDB" id="A0ABC9NE18"/>
<sequence length="127" mass="14067">MGWSGNMCAPALYVIDASTELIDRIAQNDMVRGVTIAAGGFFGPQGRELRVPLADPHQNEKIEKFEYNGYRITNFEMESSALAGLSRLMGHKAMTVCMVIANRLIKEANTGYKNTIDTLIKTVLDRI</sequence>
<comment type="caution">
    <text evidence="5">The sequence shown here is derived from an EMBL/GenBank/DDBJ whole genome shotgun (WGS) entry which is preliminary data.</text>
</comment>
<organism evidence="5 6">
    <name type="scientific">Bacteroides uniformis (strain ATCC 8492 / DSM 6597 / CCUG 4942 / CIP 103695 / JCM 5828 / KCTC 5204 / NCTC 13054 / VPI 0061)</name>
    <dbReference type="NCBI Taxonomy" id="411479"/>
    <lineage>
        <taxon>Bacteria</taxon>
        <taxon>Pseudomonadati</taxon>
        <taxon>Bacteroidota</taxon>
        <taxon>Bacteroidia</taxon>
        <taxon>Bacteroidales</taxon>
        <taxon>Bacteroidaceae</taxon>
        <taxon>Bacteroides</taxon>
    </lineage>
</organism>
<dbReference type="InterPro" id="IPR000845">
    <property type="entry name" value="Nucleoside_phosphorylase_d"/>
</dbReference>
<evidence type="ECO:0000259" key="4">
    <source>
        <dbReference type="Pfam" id="PF01048"/>
    </source>
</evidence>
<reference evidence="5" key="1">
    <citation type="submission" date="2007-06" db="EMBL/GenBank/DDBJ databases">
        <authorList>
            <person name="Fulton L."/>
            <person name="Clifton S."/>
            <person name="Fulton B."/>
            <person name="Xu J."/>
            <person name="Minx P."/>
            <person name="Pepin K.H."/>
            <person name="Johnson M."/>
            <person name="Thiruvilangam P."/>
            <person name="Bhonagiri V."/>
            <person name="Nash W.E."/>
            <person name="Mardis E.R."/>
            <person name="Wilson R.K."/>
        </authorList>
    </citation>
    <scope>NUCLEOTIDE SEQUENCE [LARGE SCALE GENOMIC DNA]</scope>
    <source>
        <strain evidence="5">ATCC 8492</strain>
    </source>
</reference>
<dbReference type="EC" id="2.4.2.3" evidence="1"/>
<comment type="catalytic activity">
    <reaction evidence="3">
        <text>uridine + phosphate = alpha-D-ribose 1-phosphate + uracil</text>
        <dbReference type="Rhea" id="RHEA:24388"/>
        <dbReference type="ChEBI" id="CHEBI:16704"/>
        <dbReference type="ChEBI" id="CHEBI:17568"/>
        <dbReference type="ChEBI" id="CHEBI:43474"/>
        <dbReference type="ChEBI" id="CHEBI:57720"/>
        <dbReference type="EC" id="2.4.2.3"/>
    </reaction>
</comment>